<protein>
    <submittedName>
        <fullName evidence="1">Uncharacterized protein</fullName>
    </submittedName>
</protein>
<reference evidence="2" key="1">
    <citation type="journal article" date="2012" name="Mol. Plant Microbe Interact.">
        <title>A highly conserved effector in Fusarium oxysporum is required for full virulence on Arabidopsis.</title>
        <authorList>
            <person name="Thatcher L.F."/>
            <person name="Gardiner D.M."/>
            <person name="Kazan K."/>
            <person name="Manners J."/>
        </authorList>
    </citation>
    <scope>NUCLEOTIDE SEQUENCE [LARGE SCALE GENOMIC DNA]</scope>
    <source>
        <strain evidence="2">Fo5176</strain>
    </source>
</reference>
<evidence type="ECO:0000313" key="1">
    <source>
        <dbReference type="EnsemblFungi" id="FOXG_07888P0"/>
    </source>
</evidence>
<name>A0A0D2XV80_FUSOF</name>
<accession>A0A0D2XV80</accession>
<dbReference type="AlphaFoldDB" id="A0A0D2XV80"/>
<sequence>MSTRSLARATRPLSAPTS</sequence>
<dbReference type="Proteomes" id="UP000002489">
    <property type="component" value="Unassembled WGS sequence"/>
</dbReference>
<reference evidence="1" key="2">
    <citation type="submission" date="2025-08" db="UniProtKB">
        <authorList>
            <consortium name="EnsemblFungi"/>
        </authorList>
    </citation>
    <scope>IDENTIFICATION</scope>
    <source>
        <strain evidence="1">4287 / CBS 123668 / FGSC 9935 / NRRL 34936</strain>
    </source>
</reference>
<organism evidence="1 2">
    <name type="scientific">Fusarium oxysporum (strain Fo5176)</name>
    <name type="common">Fusarium vascular wilt</name>
    <dbReference type="NCBI Taxonomy" id="660025"/>
    <lineage>
        <taxon>Eukaryota</taxon>
        <taxon>Fungi</taxon>
        <taxon>Dikarya</taxon>
        <taxon>Ascomycota</taxon>
        <taxon>Pezizomycotina</taxon>
        <taxon>Sordariomycetes</taxon>
        <taxon>Hypocreomycetidae</taxon>
        <taxon>Hypocreales</taxon>
        <taxon>Nectriaceae</taxon>
        <taxon>Fusarium</taxon>
        <taxon>Fusarium oxysporum species complex</taxon>
    </lineage>
</organism>
<evidence type="ECO:0000313" key="2">
    <source>
        <dbReference type="Proteomes" id="UP000002489"/>
    </source>
</evidence>
<proteinExistence type="predicted"/>
<dbReference type="EnsemblFungi" id="FOXG_07888T0">
    <property type="protein sequence ID" value="FOXG_07888P0"/>
    <property type="gene ID" value="FOXG_07888"/>
</dbReference>